<organism evidence="1 2">
    <name type="scientific">Dorcoceras hygrometricum</name>
    <dbReference type="NCBI Taxonomy" id="472368"/>
    <lineage>
        <taxon>Eukaryota</taxon>
        <taxon>Viridiplantae</taxon>
        <taxon>Streptophyta</taxon>
        <taxon>Embryophyta</taxon>
        <taxon>Tracheophyta</taxon>
        <taxon>Spermatophyta</taxon>
        <taxon>Magnoliopsida</taxon>
        <taxon>eudicotyledons</taxon>
        <taxon>Gunneridae</taxon>
        <taxon>Pentapetalae</taxon>
        <taxon>asterids</taxon>
        <taxon>lamiids</taxon>
        <taxon>Lamiales</taxon>
        <taxon>Gesneriaceae</taxon>
        <taxon>Didymocarpoideae</taxon>
        <taxon>Trichosporeae</taxon>
        <taxon>Loxocarpinae</taxon>
        <taxon>Dorcoceras</taxon>
    </lineage>
</organism>
<dbReference type="Proteomes" id="UP000250235">
    <property type="component" value="Unassembled WGS sequence"/>
</dbReference>
<name>A0A2Z7CH39_9LAMI</name>
<dbReference type="EMBL" id="KQ997647">
    <property type="protein sequence ID" value="KZV43794.1"/>
    <property type="molecule type" value="Genomic_DNA"/>
</dbReference>
<evidence type="ECO:0000313" key="1">
    <source>
        <dbReference type="EMBL" id="KZV43794.1"/>
    </source>
</evidence>
<protein>
    <submittedName>
        <fullName evidence="1">Uncharacterized protein</fullName>
    </submittedName>
</protein>
<gene>
    <name evidence="1" type="ORF">F511_41484</name>
</gene>
<keyword evidence="2" id="KW-1185">Reference proteome</keyword>
<accession>A0A2Z7CH39</accession>
<evidence type="ECO:0000313" key="2">
    <source>
        <dbReference type="Proteomes" id="UP000250235"/>
    </source>
</evidence>
<proteinExistence type="predicted"/>
<dbReference type="AlphaFoldDB" id="A0A2Z7CH39"/>
<reference evidence="1 2" key="1">
    <citation type="journal article" date="2015" name="Proc. Natl. Acad. Sci. U.S.A.">
        <title>The resurrection genome of Boea hygrometrica: A blueprint for survival of dehydration.</title>
        <authorList>
            <person name="Xiao L."/>
            <person name="Yang G."/>
            <person name="Zhang L."/>
            <person name="Yang X."/>
            <person name="Zhao S."/>
            <person name="Ji Z."/>
            <person name="Zhou Q."/>
            <person name="Hu M."/>
            <person name="Wang Y."/>
            <person name="Chen M."/>
            <person name="Xu Y."/>
            <person name="Jin H."/>
            <person name="Xiao X."/>
            <person name="Hu G."/>
            <person name="Bao F."/>
            <person name="Hu Y."/>
            <person name="Wan P."/>
            <person name="Li L."/>
            <person name="Deng X."/>
            <person name="Kuang T."/>
            <person name="Xiang C."/>
            <person name="Zhu J.K."/>
            <person name="Oliver M.J."/>
            <person name="He Y."/>
        </authorList>
    </citation>
    <scope>NUCLEOTIDE SEQUENCE [LARGE SCALE GENOMIC DNA]</scope>
    <source>
        <strain evidence="2">cv. XS01</strain>
    </source>
</reference>
<sequence length="124" mass="13627">MRIRPPELETSICDVKYPREDELSATNLAPSGGEERWQSTEIGFGSLSQLASTVSNQTFLLSTNATANDVTLTYQNDVASSPASAPQILVTVEFINQLRWPTLTSERLTIADFLAQKLTSAHVR</sequence>